<name>A0A438BR19_VITVI</name>
<accession>A0A438BR19</accession>
<sequence length="161" mass="18308">MRVDYRRPMLTALPLRATQIAKRDLFTPSYILIRRPCDSSLSSRLVRPTQESYHDSLSIDGRPGVLEARNIAKTLQIPYELEDPCFPTMVPHISKGHGPHIIQGTSTDSVLLRKASTWDAPRRRGVVFQPLSLIAFNIEEMSHFGRVIPYIRGLLLWPCTT</sequence>
<organism evidence="1 2">
    <name type="scientific">Vitis vinifera</name>
    <name type="common">Grape</name>
    <dbReference type="NCBI Taxonomy" id="29760"/>
    <lineage>
        <taxon>Eukaryota</taxon>
        <taxon>Viridiplantae</taxon>
        <taxon>Streptophyta</taxon>
        <taxon>Embryophyta</taxon>
        <taxon>Tracheophyta</taxon>
        <taxon>Spermatophyta</taxon>
        <taxon>Magnoliopsida</taxon>
        <taxon>eudicotyledons</taxon>
        <taxon>Gunneridae</taxon>
        <taxon>Pentapetalae</taxon>
        <taxon>rosids</taxon>
        <taxon>Vitales</taxon>
        <taxon>Vitaceae</taxon>
        <taxon>Viteae</taxon>
        <taxon>Vitis</taxon>
    </lineage>
</organism>
<reference evidence="1 2" key="1">
    <citation type="journal article" date="2018" name="PLoS Genet.">
        <title>Population sequencing reveals clonal diversity and ancestral inbreeding in the grapevine cultivar Chardonnay.</title>
        <authorList>
            <person name="Roach M.J."/>
            <person name="Johnson D.L."/>
            <person name="Bohlmann J."/>
            <person name="van Vuuren H.J."/>
            <person name="Jones S.J."/>
            <person name="Pretorius I.S."/>
            <person name="Schmidt S.A."/>
            <person name="Borneman A.R."/>
        </authorList>
    </citation>
    <scope>NUCLEOTIDE SEQUENCE [LARGE SCALE GENOMIC DNA]</scope>
    <source>
        <strain evidence="2">cv. Chardonnay</strain>
        <tissue evidence="1">Leaf</tissue>
    </source>
</reference>
<comment type="caution">
    <text evidence="1">The sequence shown here is derived from an EMBL/GenBank/DDBJ whole genome shotgun (WGS) entry which is preliminary data.</text>
</comment>
<dbReference type="AlphaFoldDB" id="A0A438BR19"/>
<evidence type="ECO:0000313" key="2">
    <source>
        <dbReference type="Proteomes" id="UP000288805"/>
    </source>
</evidence>
<gene>
    <name evidence="1" type="ORF">CK203_102352</name>
</gene>
<proteinExistence type="predicted"/>
<evidence type="ECO:0000313" key="1">
    <source>
        <dbReference type="EMBL" id="RVW13414.1"/>
    </source>
</evidence>
<protein>
    <submittedName>
        <fullName evidence="1">Uncharacterized protein</fullName>
    </submittedName>
</protein>
<dbReference type="EMBL" id="QGNW01002653">
    <property type="protein sequence ID" value="RVW13414.1"/>
    <property type="molecule type" value="Genomic_DNA"/>
</dbReference>
<dbReference type="Proteomes" id="UP000288805">
    <property type="component" value="Unassembled WGS sequence"/>
</dbReference>